<dbReference type="Pfam" id="PF01885">
    <property type="entry name" value="PTS_2-RNA"/>
    <property type="match status" value="1"/>
</dbReference>
<evidence type="ECO:0000313" key="7">
    <source>
        <dbReference type="Proteomes" id="UP000241201"/>
    </source>
</evidence>
<keyword evidence="7" id="KW-1185">Reference proteome</keyword>
<evidence type="ECO:0000256" key="1">
    <source>
        <dbReference type="ARBA" id="ARBA00009836"/>
    </source>
</evidence>
<proteinExistence type="inferred from homology"/>
<dbReference type="EMBL" id="PYLP01000004">
    <property type="protein sequence ID" value="PST41103.1"/>
    <property type="molecule type" value="Genomic_DNA"/>
</dbReference>
<accession>A0A2T3G0S7</accession>
<dbReference type="GO" id="GO:0003950">
    <property type="term" value="F:NAD+ poly-ADP-ribosyltransferase activity"/>
    <property type="evidence" value="ECO:0007669"/>
    <property type="project" value="InterPro"/>
</dbReference>
<dbReference type="GO" id="GO:0006388">
    <property type="term" value="P:tRNA splicing, via endonucleolytic cleavage and ligation"/>
    <property type="evidence" value="ECO:0007669"/>
    <property type="project" value="UniProtKB-UniRule"/>
</dbReference>
<evidence type="ECO:0000313" key="6">
    <source>
        <dbReference type="EMBL" id="PST41103.1"/>
    </source>
</evidence>
<evidence type="ECO:0000256" key="4">
    <source>
        <dbReference type="ARBA" id="ARBA00025212"/>
    </source>
</evidence>
<comment type="similarity">
    <text evidence="1 5">Belongs to the KptA/TPT1 family.</text>
</comment>
<evidence type="ECO:0000256" key="2">
    <source>
        <dbReference type="ARBA" id="ARBA00022679"/>
    </source>
</evidence>
<gene>
    <name evidence="5" type="primary">kptA</name>
    <name evidence="6" type="ORF">C7U55_05330</name>
</gene>
<dbReference type="HAMAP" id="MF_00299">
    <property type="entry name" value="KptA"/>
    <property type="match status" value="1"/>
</dbReference>
<dbReference type="EC" id="2.7.1.-" evidence="5"/>
<keyword evidence="3 5" id="KW-0520">NAD</keyword>
<evidence type="ECO:0000256" key="3">
    <source>
        <dbReference type="ARBA" id="ARBA00023027"/>
    </source>
</evidence>
<dbReference type="PANTHER" id="PTHR12684">
    <property type="entry name" value="PUTATIVE PHOSPHOTRANSFERASE"/>
    <property type="match status" value="1"/>
</dbReference>
<dbReference type="GO" id="GO:0000215">
    <property type="term" value="F:tRNA 2'-phosphotransferase activity"/>
    <property type="evidence" value="ECO:0007669"/>
    <property type="project" value="TreeGrafter"/>
</dbReference>
<organism evidence="6 7">
    <name type="scientific">Faecalibacillus faecis</name>
    <dbReference type="NCBI Taxonomy" id="1982628"/>
    <lineage>
        <taxon>Bacteria</taxon>
        <taxon>Bacillati</taxon>
        <taxon>Bacillota</taxon>
        <taxon>Erysipelotrichia</taxon>
        <taxon>Erysipelotrichales</taxon>
        <taxon>Coprobacillaceae</taxon>
        <taxon>Faecalibacillus</taxon>
    </lineage>
</organism>
<evidence type="ECO:0000256" key="5">
    <source>
        <dbReference type="HAMAP-Rule" id="MF_00299"/>
    </source>
</evidence>
<dbReference type="AlphaFoldDB" id="A0A2T3G0S7"/>
<dbReference type="InterPro" id="IPR022928">
    <property type="entry name" value="RNA_2'-PTrans_KptA"/>
</dbReference>
<sequence length="184" mass="21635">MHEKKGKYLSYLLRHHPEACHLDMDKKGYVDVQQLIDNVNEYSKYSLTFDELQEIVETDDKQRFKFAKDKIKCNQGHSIPWVEPELDYDVVVPDTLYHGTTAEAYEKIKKDGCISKMKRHAVHMQQDINKAWKSAKRWHNQKPIVLEIDSKQMNKGGYSIGVTDNDVWCVESVPIKYIKKIYEN</sequence>
<dbReference type="Proteomes" id="UP000241201">
    <property type="component" value="Unassembled WGS sequence"/>
</dbReference>
<comment type="caution">
    <text evidence="6">The sequence shown here is derived from an EMBL/GenBank/DDBJ whole genome shotgun (WGS) entry which is preliminary data.</text>
</comment>
<dbReference type="InterPro" id="IPR002745">
    <property type="entry name" value="Ptrans_KptA/Tpt1"/>
</dbReference>
<protein>
    <recommendedName>
        <fullName evidence="5">Probable RNA 2'-phosphotransferase</fullName>
        <ecNumber evidence="5">2.7.1.-</ecNumber>
    </recommendedName>
</protein>
<dbReference type="SUPFAM" id="SSF56399">
    <property type="entry name" value="ADP-ribosylation"/>
    <property type="match status" value="1"/>
</dbReference>
<dbReference type="InterPro" id="IPR042081">
    <property type="entry name" value="RNA_2'-PTrans_C"/>
</dbReference>
<dbReference type="Gene3D" id="3.20.170.30">
    <property type="match status" value="1"/>
</dbReference>
<reference evidence="7" key="1">
    <citation type="submission" date="2018-03" db="EMBL/GenBank/DDBJ databases">
        <title>Lachnoclostridium SNUG30370 gen.nov., sp.nov., isolated from human faeces.</title>
        <authorList>
            <person name="Seo B."/>
            <person name="Jeon K."/>
            <person name="Ko G."/>
        </authorList>
    </citation>
    <scope>NUCLEOTIDE SEQUENCE [LARGE SCALE GENOMIC DNA]</scope>
    <source>
        <strain evidence="7">SNUG30370</strain>
    </source>
</reference>
<keyword evidence="2 5" id="KW-0808">Transferase</keyword>
<dbReference type="InterPro" id="IPR042080">
    <property type="entry name" value="RNA_2'-PTrans_N"/>
</dbReference>
<comment type="function">
    <text evidence="4 5">Removes the 2'-phosphate from RNA via an intermediate in which the phosphate is ADP-ribosylated by NAD followed by a presumed transesterification to release the RNA and generate ADP-ribose 1''-2''-cyclic phosphate (APPR&gt;P). May function as an ADP-ribosylase.</text>
</comment>
<name>A0A2T3G0S7_9FIRM</name>
<dbReference type="Gene3D" id="1.10.10.970">
    <property type="entry name" value="RNA 2'-phosphotransferase, Tpt1/KptA family, N-terminal domain"/>
    <property type="match status" value="1"/>
</dbReference>
<dbReference type="PANTHER" id="PTHR12684:SF2">
    <property type="entry name" value="TRNA 2'-PHOSPHOTRANSFERASE 1"/>
    <property type="match status" value="1"/>
</dbReference>